<gene>
    <name evidence="1" type="ORF">Vadar_011975</name>
</gene>
<accession>A0ACB7XI42</accession>
<organism evidence="1 2">
    <name type="scientific">Vaccinium darrowii</name>
    <dbReference type="NCBI Taxonomy" id="229202"/>
    <lineage>
        <taxon>Eukaryota</taxon>
        <taxon>Viridiplantae</taxon>
        <taxon>Streptophyta</taxon>
        <taxon>Embryophyta</taxon>
        <taxon>Tracheophyta</taxon>
        <taxon>Spermatophyta</taxon>
        <taxon>Magnoliopsida</taxon>
        <taxon>eudicotyledons</taxon>
        <taxon>Gunneridae</taxon>
        <taxon>Pentapetalae</taxon>
        <taxon>asterids</taxon>
        <taxon>Ericales</taxon>
        <taxon>Ericaceae</taxon>
        <taxon>Vaccinioideae</taxon>
        <taxon>Vaccinieae</taxon>
        <taxon>Vaccinium</taxon>
    </lineage>
</organism>
<reference evidence="1 2" key="1">
    <citation type="journal article" date="2021" name="Hortic Res">
        <title>High-quality reference genome and annotation aids understanding of berry development for evergreen blueberry (Vaccinium darrowii).</title>
        <authorList>
            <person name="Yu J."/>
            <person name="Hulse-Kemp A.M."/>
            <person name="Babiker E."/>
            <person name="Staton M."/>
        </authorList>
    </citation>
    <scope>NUCLEOTIDE SEQUENCE [LARGE SCALE GENOMIC DNA]</scope>
    <source>
        <strain evidence="2">cv. NJ 8807/NJ 8810</strain>
        <tissue evidence="1">Young leaf</tissue>
    </source>
</reference>
<evidence type="ECO:0000313" key="1">
    <source>
        <dbReference type="EMBL" id="KAH7840046.1"/>
    </source>
</evidence>
<dbReference type="Proteomes" id="UP000828048">
    <property type="component" value="Chromosome 10"/>
</dbReference>
<dbReference type="EMBL" id="CM037160">
    <property type="protein sequence ID" value="KAH7840046.1"/>
    <property type="molecule type" value="Genomic_DNA"/>
</dbReference>
<sequence>MDGGDKQSSGGRRRGKRREDMRRFECLSPRSLLSRWFSSENKLKVGRREEARRESRREEVGCSMKGLNGESESCGLGLKGESHIAESSGQYRKDDCFNMALGFGLFYLLAESKNEVTKLRELRKELEILLQNAKEKLQSQSRETPSKPSESNVISACSTMDVQESLFSNGSFSLQSQFLFRNLVDSETPELCNQSLTSKTSEQEKCIQGIDQLEAELEAELERMQIHLDTGDNLEYTKQHKVEVTVEDTPGQSLDTCFGEVCDAPEKATIEHFGVPPYELERRLHELLESRQQDRIRELEAALECANRKLCEKEREVGWWKDTAKVISEHVPSTSP</sequence>
<name>A0ACB7XI42_9ERIC</name>
<keyword evidence="2" id="KW-1185">Reference proteome</keyword>
<proteinExistence type="predicted"/>
<protein>
    <submittedName>
        <fullName evidence="1">Uncharacterized protein</fullName>
    </submittedName>
</protein>
<comment type="caution">
    <text evidence="1">The sequence shown here is derived from an EMBL/GenBank/DDBJ whole genome shotgun (WGS) entry which is preliminary data.</text>
</comment>
<evidence type="ECO:0000313" key="2">
    <source>
        <dbReference type="Proteomes" id="UP000828048"/>
    </source>
</evidence>